<feature type="non-terminal residue" evidence="21">
    <location>
        <position position="139"/>
    </location>
</feature>
<dbReference type="InterPro" id="IPR043189">
    <property type="entry name" value="B4GAT1"/>
</dbReference>
<evidence type="ECO:0000256" key="7">
    <source>
        <dbReference type="ARBA" id="ARBA00022679"/>
    </source>
</evidence>
<organism evidence="21">
    <name type="scientific">Alectorobius mimon</name>
    <dbReference type="NCBI Taxonomy" id="360319"/>
    <lineage>
        <taxon>Eukaryota</taxon>
        <taxon>Metazoa</taxon>
        <taxon>Ecdysozoa</taxon>
        <taxon>Arthropoda</taxon>
        <taxon>Chelicerata</taxon>
        <taxon>Arachnida</taxon>
        <taxon>Acari</taxon>
        <taxon>Parasitiformes</taxon>
        <taxon>Ixodida</taxon>
        <taxon>Ixodoidea</taxon>
        <taxon>Argasidae</taxon>
        <taxon>Ornithodorinae</taxon>
        <taxon>Alectorobius</taxon>
    </lineage>
</organism>
<keyword evidence="15" id="KW-0464">Manganese</keyword>
<evidence type="ECO:0000256" key="1">
    <source>
        <dbReference type="ARBA" id="ARBA00001936"/>
    </source>
</evidence>
<dbReference type="PANTHER" id="PTHR46420">
    <property type="entry name" value="BETA-1,4-GLUCURONYLTRANSFERASE 1"/>
    <property type="match status" value="1"/>
</dbReference>
<evidence type="ECO:0000256" key="2">
    <source>
        <dbReference type="ARBA" id="ARBA00004323"/>
    </source>
</evidence>
<evidence type="ECO:0000256" key="13">
    <source>
        <dbReference type="ARBA" id="ARBA00023136"/>
    </source>
</evidence>
<keyword evidence="12" id="KW-0333">Golgi apparatus</keyword>
<evidence type="ECO:0000256" key="17">
    <source>
        <dbReference type="ARBA" id="ARBA00032175"/>
    </source>
</evidence>
<dbReference type="UniPathway" id="UPA00378"/>
<accession>A0A147B8J9</accession>
<evidence type="ECO:0000256" key="11">
    <source>
        <dbReference type="ARBA" id="ARBA00022989"/>
    </source>
</evidence>
<keyword evidence="6" id="KW-0328">Glycosyltransferase</keyword>
<comment type="cofactor">
    <cofactor evidence="1">
        <name>Mn(2+)</name>
        <dbReference type="ChEBI" id="CHEBI:29035"/>
    </cofactor>
</comment>
<comment type="subcellular location">
    <subcellularLocation>
        <location evidence="2">Golgi apparatus membrane</location>
        <topology evidence="2">Single-pass type II membrane protein</topology>
    </subcellularLocation>
</comment>
<dbReference type="Pfam" id="PF13896">
    <property type="entry name" value="Glyco_transf_49"/>
    <property type="match status" value="1"/>
</dbReference>
<evidence type="ECO:0000256" key="16">
    <source>
        <dbReference type="ARBA" id="ARBA00030723"/>
    </source>
</evidence>
<evidence type="ECO:0000256" key="15">
    <source>
        <dbReference type="ARBA" id="ARBA00023211"/>
    </source>
</evidence>
<keyword evidence="7" id="KW-0808">Transferase</keyword>
<evidence type="ECO:0000256" key="6">
    <source>
        <dbReference type="ARBA" id="ARBA00022676"/>
    </source>
</evidence>
<keyword evidence="11" id="KW-1133">Transmembrane helix</keyword>
<dbReference type="GO" id="GO:0046872">
    <property type="term" value="F:metal ion binding"/>
    <property type="evidence" value="ECO:0007669"/>
    <property type="project" value="UniProtKB-KW"/>
</dbReference>
<evidence type="ECO:0000256" key="8">
    <source>
        <dbReference type="ARBA" id="ARBA00022692"/>
    </source>
</evidence>
<proteinExistence type="inferred from homology"/>
<reference evidence="21" key="1">
    <citation type="submission" date="2016-03" db="EMBL/GenBank/DDBJ databases">
        <title>Gut transcriptome analysis on engorged females of Ornithodoros mimon (Acari: Argasidae) and phylogenetic inferences of soft ticks.</title>
        <authorList>
            <person name="Landulfo G.A."/>
            <person name="Giovanni D."/>
            <person name="Carvalho E."/>
            <person name="Junqueira-de-Azevedo I."/>
            <person name="Patane J."/>
            <person name="Mendoca R."/>
            <person name="Barros-Battesti D."/>
        </authorList>
    </citation>
    <scope>NUCLEOTIDE SEQUENCE</scope>
    <source>
        <strain evidence="21">Females</strain>
        <tissue evidence="21">Gut</tissue>
    </source>
</reference>
<evidence type="ECO:0000256" key="4">
    <source>
        <dbReference type="ARBA" id="ARBA00008539"/>
    </source>
</evidence>
<keyword evidence="13" id="KW-0472">Membrane</keyword>
<dbReference type="EMBL" id="GEIB01000983">
    <property type="protein sequence ID" value="JAR87073.1"/>
    <property type="molecule type" value="Transcribed_RNA"/>
</dbReference>
<evidence type="ECO:0000256" key="5">
    <source>
        <dbReference type="ARBA" id="ARBA00017962"/>
    </source>
</evidence>
<keyword evidence="10" id="KW-0735">Signal-anchor</keyword>
<dbReference type="AlphaFoldDB" id="A0A147B8J9"/>
<evidence type="ECO:0000256" key="14">
    <source>
        <dbReference type="ARBA" id="ARBA00023180"/>
    </source>
</evidence>
<dbReference type="GO" id="GO:0015020">
    <property type="term" value="F:glucuronosyltransferase activity"/>
    <property type="evidence" value="ECO:0007669"/>
    <property type="project" value="InterPro"/>
</dbReference>
<keyword evidence="14" id="KW-0325">Glycoprotein</keyword>
<dbReference type="GO" id="GO:0000139">
    <property type="term" value="C:Golgi membrane"/>
    <property type="evidence" value="ECO:0007669"/>
    <property type="project" value="UniProtKB-SubCell"/>
</dbReference>
<protein>
    <recommendedName>
        <fullName evidence="5">Beta-1,4-glucuronyltransferase 1</fullName>
    </recommendedName>
    <alternativeName>
        <fullName evidence="16">I-beta-1,3-N-acetylglucosaminyltransferase</fullName>
    </alternativeName>
    <alternativeName>
        <fullName evidence="19">N-acetyllactosaminide beta-1,3-N-acetylglucosaminyltransferase</fullName>
    </alternativeName>
    <alternativeName>
        <fullName evidence="17">Poly-N-acetyllactosamine extension enzyme</fullName>
    </alternativeName>
    <alternativeName>
        <fullName evidence="18">UDP-GlcNAc:betaGal beta-1,3-N-acetylglucosaminyltransferase 1</fullName>
    </alternativeName>
</protein>
<evidence type="ECO:0000256" key="18">
    <source>
        <dbReference type="ARBA" id="ARBA00032181"/>
    </source>
</evidence>
<keyword evidence="9" id="KW-0479">Metal-binding</keyword>
<evidence type="ECO:0000256" key="20">
    <source>
        <dbReference type="ARBA" id="ARBA00047852"/>
    </source>
</evidence>
<evidence type="ECO:0000256" key="19">
    <source>
        <dbReference type="ARBA" id="ARBA00033291"/>
    </source>
</evidence>
<evidence type="ECO:0000256" key="12">
    <source>
        <dbReference type="ARBA" id="ARBA00023034"/>
    </source>
</evidence>
<comment type="pathway">
    <text evidence="3">Protein modification; protein glycosylation.</text>
</comment>
<evidence type="ECO:0000256" key="10">
    <source>
        <dbReference type="ARBA" id="ARBA00022968"/>
    </source>
</evidence>
<evidence type="ECO:0000256" key="3">
    <source>
        <dbReference type="ARBA" id="ARBA00004922"/>
    </source>
</evidence>
<sequence length="139" mass="16380">MTDVDLMPQYGLFERLRGFLPKRPPCEKCLYVVPAFEGSLDVAHPRSKKELLQRFGNKKHFRVYHAVAFRKNQGATNINRWKRLPDEDELKPAYEANFTFGYECFYVGPHTVPRYRERFIGYGFTRNVQTLESHLAGYK</sequence>
<evidence type="ECO:0000256" key="9">
    <source>
        <dbReference type="ARBA" id="ARBA00022723"/>
    </source>
</evidence>
<evidence type="ECO:0000313" key="21">
    <source>
        <dbReference type="EMBL" id="JAR87073.1"/>
    </source>
</evidence>
<comment type="similarity">
    <text evidence="4">Belongs to the glycosyltransferase 49 family.</text>
</comment>
<keyword evidence="8" id="KW-0812">Transmembrane</keyword>
<dbReference type="PANTHER" id="PTHR46420:SF1">
    <property type="entry name" value="BETA-1,4-GLUCURONYLTRANSFERASE 1"/>
    <property type="match status" value="1"/>
</dbReference>
<name>A0A147B8J9_9ACAR</name>
<dbReference type="GO" id="GO:0035269">
    <property type="term" value="P:protein O-linked glycosylation via mannose"/>
    <property type="evidence" value="ECO:0007669"/>
    <property type="project" value="TreeGrafter"/>
</dbReference>
<comment type="catalytic activity">
    <reaction evidence="20">
        <text>3-O-[beta-D-Xyl-(1-&gt;4)-Rib-ol-P-Rib-ol-P-3-beta-D-GalNAc-(1-&gt;3)-beta-D-GlcNAc-(1-&gt;4)-(O-6-P-alpha-D-Man)]-Thr-[protein] + UDP-alpha-D-glucuronate = 3-O-[beta-D-GlcA-(1-&gt;3)-beta-D-Xyl-(1-&gt;4)-Rib-ol-P-Rib-ol-P-3-beta-D-GalNAc-(1-&gt;3)-beta-D-GlcNAc-(1-&gt;4)-(O-6-P-alpha-D-Man)]-Thr-[protein] + UDP + H(+)</text>
        <dbReference type="Rhea" id="RHEA:46860"/>
        <dbReference type="Rhea" id="RHEA-COMP:15023"/>
        <dbReference type="Rhea" id="RHEA-COMP:17482"/>
        <dbReference type="ChEBI" id="CHEBI:15378"/>
        <dbReference type="ChEBI" id="CHEBI:58052"/>
        <dbReference type="ChEBI" id="CHEBI:58223"/>
        <dbReference type="ChEBI" id="CHEBI:142405"/>
        <dbReference type="ChEBI" id="CHEBI:177336"/>
    </reaction>
</comment>